<proteinExistence type="predicted"/>
<evidence type="ECO:0000256" key="1">
    <source>
        <dbReference type="ARBA" id="ARBA00022630"/>
    </source>
</evidence>
<dbReference type="InterPro" id="IPR036188">
    <property type="entry name" value="FAD/NAD-bd_sf"/>
</dbReference>
<dbReference type="PRINTS" id="PR00420">
    <property type="entry name" value="RNGMNOXGNASE"/>
</dbReference>
<evidence type="ECO:0000256" key="2">
    <source>
        <dbReference type="ARBA" id="ARBA00022827"/>
    </source>
</evidence>
<accession>A0ABP9R3D7</accession>
<gene>
    <name evidence="4" type="primary">pobA</name>
    <name evidence="4" type="ORF">GCM10025770_34970</name>
</gene>
<keyword evidence="5" id="KW-1185">Reference proteome</keyword>
<dbReference type="RefSeq" id="WP_345534404.1">
    <property type="nucleotide sequence ID" value="NZ_BAABLD010000017.1"/>
</dbReference>
<dbReference type="SUPFAM" id="SSF51905">
    <property type="entry name" value="FAD/NAD(P)-binding domain"/>
    <property type="match status" value="1"/>
</dbReference>
<dbReference type="SUPFAM" id="SSF54373">
    <property type="entry name" value="FAD-linked reductases, C-terminal domain"/>
    <property type="match status" value="1"/>
</dbReference>
<sequence length="402" mass="44082">MSAHSTASTMRAQVAIIGAGPSGLLLGQILHRAGVDNIIIERQSAEHVLGRIRAGVIEQTTADALDAAGVGERMHREGLQHDGFDLSVAGHRHRIDLSTLTGGKHVTVYGQTEITRDLMAARDAAGLSTLYEAQSTAIHDFDGPRPWVSFTRNGVEQRIHCDFIAGCDGYHGVCRASVPPGAIQTFEKVYPFGWLGLLADVPPVSHELIYVRSPRGFALCSMRSPTRSRYYLQCSLGDGSEHWSDEAFWAELRRRLDPETAAHLVTGPSIEKSVAPLRSFVAEPMRFGRLFLAGDAAHIVPPTGAKGLNLAASDVQYLSSALIEHYTERSDAGLDHYSQHALARVWKAERFSWWFTSLMHRFPEGGGFGERMQEAELAYLFDSPAAQRTLAENYVGLPLVTH</sequence>
<dbReference type="Gene3D" id="3.30.9.10">
    <property type="entry name" value="D-Amino Acid Oxidase, subunit A, domain 2"/>
    <property type="match status" value="1"/>
</dbReference>
<evidence type="ECO:0000313" key="4">
    <source>
        <dbReference type="EMBL" id="GAA5171025.1"/>
    </source>
</evidence>
<keyword evidence="1" id="KW-0285">Flavoprotein</keyword>
<dbReference type="InterPro" id="IPR002938">
    <property type="entry name" value="FAD-bd"/>
</dbReference>
<comment type="caution">
    <text evidence="4">The sequence shown here is derived from an EMBL/GenBank/DDBJ whole genome shotgun (WGS) entry which is preliminary data.</text>
</comment>
<feature type="domain" description="FAD-binding" evidence="3">
    <location>
        <begin position="12"/>
        <end position="352"/>
    </location>
</feature>
<protein>
    <submittedName>
        <fullName evidence="4">4-hydroxybenzoate 3-monooxygenase</fullName>
    </submittedName>
</protein>
<reference evidence="5" key="1">
    <citation type="journal article" date="2019" name="Int. J. Syst. Evol. Microbiol.">
        <title>The Global Catalogue of Microorganisms (GCM) 10K type strain sequencing project: providing services to taxonomists for standard genome sequencing and annotation.</title>
        <authorList>
            <consortium name="The Broad Institute Genomics Platform"/>
            <consortium name="The Broad Institute Genome Sequencing Center for Infectious Disease"/>
            <person name="Wu L."/>
            <person name="Ma J."/>
        </authorList>
    </citation>
    <scope>NUCLEOTIDE SEQUENCE [LARGE SCALE GENOMIC DNA]</scope>
    <source>
        <strain evidence="5">JCM 18715</strain>
    </source>
</reference>
<dbReference type="InterPro" id="IPR050641">
    <property type="entry name" value="RIFMO-like"/>
</dbReference>
<evidence type="ECO:0000259" key="3">
    <source>
        <dbReference type="Pfam" id="PF01494"/>
    </source>
</evidence>
<name>A0ABP9R3D7_9RHOO</name>
<dbReference type="PANTHER" id="PTHR43004">
    <property type="entry name" value="TRK SYSTEM POTASSIUM UPTAKE PROTEIN"/>
    <property type="match status" value="1"/>
</dbReference>
<dbReference type="NCBIfam" id="TIGR02360">
    <property type="entry name" value="pbenz_hydroxyl"/>
    <property type="match status" value="1"/>
</dbReference>
<dbReference type="InterPro" id="IPR012733">
    <property type="entry name" value="HB_mOase"/>
</dbReference>
<keyword evidence="2" id="KW-0274">FAD</keyword>
<dbReference type="Pfam" id="PF01494">
    <property type="entry name" value="FAD_binding_3"/>
    <property type="match status" value="1"/>
</dbReference>
<dbReference type="Gene3D" id="3.50.50.60">
    <property type="entry name" value="FAD/NAD(P)-binding domain"/>
    <property type="match status" value="1"/>
</dbReference>
<evidence type="ECO:0000313" key="5">
    <source>
        <dbReference type="Proteomes" id="UP001500547"/>
    </source>
</evidence>
<dbReference type="Proteomes" id="UP001500547">
    <property type="component" value="Unassembled WGS sequence"/>
</dbReference>
<dbReference type="PANTHER" id="PTHR43004:SF3">
    <property type="entry name" value="P-HYDROXYBENZOATE HYDROXYLASE"/>
    <property type="match status" value="1"/>
</dbReference>
<dbReference type="EMBL" id="BAABLD010000017">
    <property type="protein sequence ID" value="GAA5171025.1"/>
    <property type="molecule type" value="Genomic_DNA"/>
</dbReference>
<dbReference type="NCBIfam" id="NF006091">
    <property type="entry name" value="PRK08243.1"/>
    <property type="match status" value="1"/>
</dbReference>
<organism evidence="4 5">
    <name type="scientific">Viridibacterium curvum</name>
    <dbReference type="NCBI Taxonomy" id="1101404"/>
    <lineage>
        <taxon>Bacteria</taxon>
        <taxon>Pseudomonadati</taxon>
        <taxon>Pseudomonadota</taxon>
        <taxon>Betaproteobacteria</taxon>
        <taxon>Rhodocyclales</taxon>
        <taxon>Rhodocyclaceae</taxon>
        <taxon>Viridibacterium</taxon>
    </lineage>
</organism>